<evidence type="ECO:0008006" key="3">
    <source>
        <dbReference type="Google" id="ProtNLM"/>
    </source>
</evidence>
<dbReference type="PRINTS" id="PR01576">
    <property type="entry name" value="PDEFORMYLASE"/>
</dbReference>
<comment type="caution">
    <text evidence="2">The sequence shown here is derived from an EMBL/GenBank/DDBJ whole genome shotgun (WGS) entry which is preliminary data.</text>
</comment>
<dbReference type="EMBL" id="BARV01002194">
    <property type="protein sequence ID" value="GAH90310.1"/>
    <property type="molecule type" value="Genomic_DNA"/>
</dbReference>
<dbReference type="InterPro" id="IPR036821">
    <property type="entry name" value="Peptide_deformylase_sf"/>
</dbReference>
<dbReference type="Pfam" id="PF01327">
    <property type="entry name" value="Pep_deformylase"/>
    <property type="match status" value="1"/>
</dbReference>
<dbReference type="Gene3D" id="3.90.45.10">
    <property type="entry name" value="Peptide deformylase"/>
    <property type="match status" value="1"/>
</dbReference>
<evidence type="ECO:0000313" key="2">
    <source>
        <dbReference type="EMBL" id="GAH90310.1"/>
    </source>
</evidence>
<dbReference type="NCBIfam" id="NF001159">
    <property type="entry name" value="PRK00150.1-3"/>
    <property type="match status" value="1"/>
</dbReference>
<dbReference type="GO" id="GO:0042586">
    <property type="term" value="F:peptide deformylase activity"/>
    <property type="evidence" value="ECO:0007669"/>
    <property type="project" value="InterPro"/>
</dbReference>
<sequence>MAIKKIRIFGDPVLREKASEVKKIDNKIVNLINDLTDTMRNAKGAGLAANQIGVLKRVAVIDIGEGLIKLINPKIIKKNGEIEEIEGCLSFYSLNSPINRAEKVTIITKNLEGEEVKIEAEGLLARAIQHEIDHLNGILIIDNALDEEKRKMVMELNKLKVQHGEEKF</sequence>
<dbReference type="InterPro" id="IPR023635">
    <property type="entry name" value="Peptide_deformylase"/>
</dbReference>
<dbReference type="CDD" id="cd00487">
    <property type="entry name" value="Pep_deformylase"/>
    <property type="match status" value="1"/>
</dbReference>
<dbReference type="PIRSF" id="PIRSF004749">
    <property type="entry name" value="Pep_def"/>
    <property type="match status" value="1"/>
</dbReference>
<organism evidence="2">
    <name type="scientific">marine sediment metagenome</name>
    <dbReference type="NCBI Taxonomy" id="412755"/>
    <lineage>
        <taxon>unclassified sequences</taxon>
        <taxon>metagenomes</taxon>
        <taxon>ecological metagenomes</taxon>
    </lineage>
</organism>
<protein>
    <recommendedName>
        <fullName evidence="3">Peptide deformylase</fullName>
    </recommendedName>
</protein>
<proteinExistence type="inferred from homology"/>
<evidence type="ECO:0000256" key="1">
    <source>
        <dbReference type="ARBA" id="ARBA00010759"/>
    </source>
</evidence>
<accession>X1K9J8</accession>
<comment type="similarity">
    <text evidence="1">Belongs to the polypeptide deformylase family.</text>
</comment>
<reference evidence="2" key="1">
    <citation type="journal article" date="2014" name="Front. Microbiol.">
        <title>High frequency of phylogenetically diverse reductive dehalogenase-homologous genes in deep subseafloor sedimentary metagenomes.</title>
        <authorList>
            <person name="Kawai M."/>
            <person name="Futagami T."/>
            <person name="Toyoda A."/>
            <person name="Takaki Y."/>
            <person name="Nishi S."/>
            <person name="Hori S."/>
            <person name="Arai W."/>
            <person name="Tsubouchi T."/>
            <person name="Morono Y."/>
            <person name="Uchiyama I."/>
            <person name="Ito T."/>
            <person name="Fujiyama A."/>
            <person name="Inagaki F."/>
            <person name="Takami H."/>
        </authorList>
    </citation>
    <scope>NUCLEOTIDE SEQUENCE</scope>
    <source>
        <strain evidence="2">Expedition CK06-06</strain>
    </source>
</reference>
<name>X1K9J8_9ZZZZ</name>
<dbReference type="PANTHER" id="PTHR10458:SF22">
    <property type="entry name" value="PEPTIDE DEFORMYLASE"/>
    <property type="match status" value="1"/>
</dbReference>
<dbReference type="NCBIfam" id="TIGR00079">
    <property type="entry name" value="pept_deformyl"/>
    <property type="match status" value="1"/>
</dbReference>
<dbReference type="PANTHER" id="PTHR10458">
    <property type="entry name" value="PEPTIDE DEFORMYLASE"/>
    <property type="match status" value="1"/>
</dbReference>
<dbReference type="AlphaFoldDB" id="X1K9J8"/>
<dbReference type="HAMAP" id="MF_00163">
    <property type="entry name" value="Pep_deformylase"/>
    <property type="match status" value="1"/>
</dbReference>
<gene>
    <name evidence="2" type="ORF">S06H3_05814</name>
</gene>
<dbReference type="SUPFAM" id="SSF56420">
    <property type="entry name" value="Peptide deformylase"/>
    <property type="match status" value="1"/>
</dbReference>